<protein>
    <submittedName>
        <fullName evidence="1">Putative secreted protein</fullName>
    </submittedName>
</protein>
<reference evidence="1" key="1">
    <citation type="submission" date="2019-12" db="EMBL/GenBank/DDBJ databases">
        <title>An insight into the sialome of adult female Ixodes ricinus ticks feeding for 6 days.</title>
        <authorList>
            <person name="Perner J."/>
            <person name="Ribeiro J.M.C."/>
        </authorList>
    </citation>
    <scope>NUCLEOTIDE SEQUENCE</scope>
    <source>
        <strain evidence="1">Semi-engorged</strain>
        <tissue evidence="1">Salivary glands</tissue>
    </source>
</reference>
<accession>A0A6B0UI27</accession>
<evidence type="ECO:0000313" key="1">
    <source>
        <dbReference type="EMBL" id="MXU87533.1"/>
    </source>
</evidence>
<proteinExistence type="predicted"/>
<organism evidence="1">
    <name type="scientific">Ixodes ricinus</name>
    <name type="common">Common tick</name>
    <name type="synonym">Acarus ricinus</name>
    <dbReference type="NCBI Taxonomy" id="34613"/>
    <lineage>
        <taxon>Eukaryota</taxon>
        <taxon>Metazoa</taxon>
        <taxon>Ecdysozoa</taxon>
        <taxon>Arthropoda</taxon>
        <taxon>Chelicerata</taxon>
        <taxon>Arachnida</taxon>
        <taxon>Acari</taxon>
        <taxon>Parasitiformes</taxon>
        <taxon>Ixodida</taxon>
        <taxon>Ixodoidea</taxon>
        <taxon>Ixodidae</taxon>
        <taxon>Ixodinae</taxon>
        <taxon>Ixodes</taxon>
    </lineage>
</organism>
<sequence>MSSPCSQTLCPLGCCCSPLLASLPPPLPHSPRPSCPIPRGLRLQERSRAPRRPLSSCLLKTQQEWLLSPATETCSKVFLLEIKSASSINVLSFMGCK</sequence>
<name>A0A6B0UI27_IXORI</name>
<dbReference type="AlphaFoldDB" id="A0A6B0UI27"/>
<dbReference type="EMBL" id="GIFC01005450">
    <property type="protein sequence ID" value="MXU87533.1"/>
    <property type="molecule type" value="Transcribed_RNA"/>
</dbReference>